<dbReference type="RefSeq" id="WP_088618545.1">
    <property type="nucleotide sequence ID" value="NZ_CP022129.1"/>
</dbReference>
<comment type="subcellular location">
    <subcellularLocation>
        <location evidence="4">Cytoplasm</location>
    </subcellularLocation>
</comment>
<dbReference type="Pfam" id="PF01774">
    <property type="entry name" value="UreD"/>
    <property type="match status" value="1"/>
</dbReference>
<dbReference type="InterPro" id="IPR002669">
    <property type="entry name" value="UreD"/>
</dbReference>
<dbReference type="HAMAP" id="MF_01384">
    <property type="entry name" value="UreD"/>
    <property type="match status" value="1"/>
</dbReference>
<gene>
    <name evidence="4" type="primary">ureD</name>
    <name evidence="5" type="ORF">CEK71_06055</name>
</gene>
<organism evidence="5 6">
    <name type="scientific">Methylovulum psychrotolerans</name>
    <dbReference type="NCBI Taxonomy" id="1704499"/>
    <lineage>
        <taxon>Bacteria</taxon>
        <taxon>Pseudomonadati</taxon>
        <taxon>Pseudomonadota</taxon>
        <taxon>Gammaproteobacteria</taxon>
        <taxon>Methylococcales</taxon>
        <taxon>Methylococcaceae</taxon>
        <taxon>Methylovulum</taxon>
    </lineage>
</organism>
<evidence type="ECO:0000256" key="2">
    <source>
        <dbReference type="ARBA" id="ARBA00022988"/>
    </source>
</evidence>
<keyword evidence="2 4" id="KW-0996">Nickel insertion</keyword>
<accession>A0A1Z4BWP7</accession>
<evidence type="ECO:0000256" key="3">
    <source>
        <dbReference type="ARBA" id="ARBA00023186"/>
    </source>
</evidence>
<reference evidence="5 6" key="1">
    <citation type="submission" date="2017-06" db="EMBL/GenBank/DDBJ databases">
        <title>Genome Sequencing of the methanotroph Methylovulum psychrotolerants str. HV10-M2 isolated from a high-altitude environment.</title>
        <authorList>
            <person name="Mateos-Rivera A."/>
        </authorList>
    </citation>
    <scope>NUCLEOTIDE SEQUENCE [LARGE SCALE GENOMIC DNA]</scope>
    <source>
        <strain evidence="5 6">HV10_M2</strain>
    </source>
</reference>
<name>A0A1Z4BWP7_9GAMM</name>
<keyword evidence="4" id="KW-0963">Cytoplasm</keyword>
<comment type="function">
    <text evidence="4">Required for maturation of urease via the functional incorporation of the urease nickel metallocenter.</text>
</comment>
<comment type="similarity">
    <text evidence="1 4">Belongs to the UreD family.</text>
</comment>
<dbReference type="Proteomes" id="UP000197019">
    <property type="component" value="Chromosome"/>
</dbReference>
<protein>
    <recommendedName>
        <fullName evidence="4">Urease accessory protein UreD</fullName>
    </recommendedName>
</protein>
<dbReference type="KEGG" id="mpsy:CEK71_06055"/>
<dbReference type="PANTHER" id="PTHR33643:SF1">
    <property type="entry name" value="UREASE ACCESSORY PROTEIN D"/>
    <property type="match status" value="1"/>
</dbReference>
<dbReference type="AlphaFoldDB" id="A0A1Z4BWP7"/>
<dbReference type="GO" id="GO:0016151">
    <property type="term" value="F:nickel cation binding"/>
    <property type="evidence" value="ECO:0007669"/>
    <property type="project" value="UniProtKB-UniRule"/>
</dbReference>
<dbReference type="EMBL" id="CP022129">
    <property type="protein sequence ID" value="ASF45669.1"/>
    <property type="molecule type" value="Genomic_DNA"/>
</dbReference>
<dbReference type="OrthoDB" id="9798842at2"/>
<proteinExistence type="inferred from homology"/>
<evidence type="ECO:0000256" key="1">
    <source>
        <dbReference type="ARBA" id="ARBA00007177"/>
    </source>
</evidence>
<comment type="subunit">
    <text evidence="4">UreD, UreF and UreG form a complex that acts as a GTP-hydrolysis-dependent molecular chaperone, activating the urease apoprotein by helping to assemble the nickel containing metallocenter of UreC. The UreE protein probably delivers the nickel.</text>
</comment>
<sequence>MKPDTLQDTPFHLNPQPNQGWQARLALGFAHRHGKTVLAERRHSGPLTVQRPFYPEGEVCHLYILHPPGGVVAGDCLAISVAAASGSAALVTTPAAGKFYRSDGELARQQVVLTVAAGAALEWLPQETIVYEGARVATGVRLELAAGARFIGWEILAFGRPAANEGFNLGEVAMNWHIFRAGQLFYRERLLIDAQAFAAQWGLQGQSACGTLFAYPATAQQLAAVQALIGETAGQGVTLIDDVLVCRALDNRADRLRDFFQQVWRVLRPGVLGREACAPRIWAT</sequence>
<keyword evidence="6" id="KW-1185">Reference proteome</keyword>
<dbReference type="GO" id="GO:0005737">
    <property type="term" value="C:cytoplasm"/>
    <property type="evidence" value="ECO:0007669"/>
    <property type="project" value="UniProtKB-SubCell"/>
</dbReference>
<dbReference type="PANTHER" id="PTHR33643">
    <property type="entry name" value="UREASE ACCESSORY PROTEIN D"/>
    <property type="match status" value="1"/>
</dbReference>
<evidence type="ECO:0000313" key="5">
    <source>
        <dbReference type="EMBL" id="ASF45669.1"/>
    </source>
</evidence>
<evidence type="ECO:0000313" key="6">
    <source>
        <dbReference type="Proteomes" id="UP000197019"/>
    </source>
</evidence>
<evidence type="ECO:0000256" key="4">
    <source>
        <dbReference type="HAMAP-Rule" id="MF_01384"/>
    </source>
</evidence>
<keyword evidence="3 4" id="KW-0143">Chaperone</keyword>